<organism evidence="2 3">
    <name type="scientific">Streptomyces subrutilus</name>
    <dbReference type="NCBI Taxonomy" id="36818"/>
    <lineage>
        <taxon>Bacteria</taxon>
        <taxon>Bacillati</taxon>
        <taxon>Actinomycetota</taxon>
        <taxon>Actinomycetes</taxon>
        <taxon>Kitasatosporales</taxon>
        <taxon>Streptomycetaceae</taxon>
        <taxon>Streptomyces</taxon>
    </lineage>
</organism>
<reference evidence="2 3" key="2">
    <citation type="submission" date="2017-09" db="EMBL/GenBank/DDBJ databases">
        <authorList>
            <person name="Lee N."/>
            <person name="Cho B.-K."/>
        </authorList>
    </citation>
    <scope>NUCLEOTIDE SEQUENCE [LARGE SCALE GENOMIC DNA]</scope>
    <source>
        <strain evidence="2 3">ATCC 27467</strain>
    </source>
</reference>
<dbReference type="EMBL" id="BMVX01000002">
    <property type="protein sequence ID" value="GGZ49539.1"/>
    <property type="molecule type" value="Genomic_DNA"/>
</dbReference>
<reference evidence="1" key="1">
    <citation type="journal article" date="2014" name="Int. J. Syst. Evol. Microbiol.">
        <title>Complete genome sequence of Corynebacterium casei LMG S-19264T (=DSM 44701T), isolated from a smear-ripened cheese.</title>
        <authorList>
            <consortium name="US DOE Joint Genome Institute (JGI-PGF)"/>
            <person name="Walter F."/>
            <person name="Albersmeier A."/>
            <person name="Kalinowski J."/>
            <person name="Ruckert C."/>
        </authorList>
    </citation>
    <scope>NUCLEOTIDE SEQUENCE</scope>
    <source>
        <strain evidence="1">JCM 4834</strain>
    </source>
</reference>
<dbReference type="AlphaFoldDB" id="A0A5P2UU12"/>
<gene>
    <name evidence="2" type="ORF">CP968_19605</name>
    <name evidence="1" type="ORF">GCM10010371_06090</name>
</gene>
<dbReference type="InterPro" id="IPR045993">
    <property type="entry name" value="DUF5949"/>
</dbReference>
<dbReference type="OrthoDB" id="4309362at2"/>
<reference evidence="1" key="3">
    <citation type="submission" date="2020-09" db="EMBL/GenBank/DDBJ databases">
        <authorList>
            <person name="Sun Q."/>
            <person name="Ohkuma M."/>
        </authorList>
    </citation>
    <scope>NUCLEOTIDE SEQUENCE</scope>
    <source>
        <strain evidence="1">JCM 4834</strain>
    </source>
</reference>
<keyword evidence="3" id="KW-1185">Reference proteome</keyword>
<evidence type="ECO:0000313" key="2">
    <source>
        <dbReference type="EMBL" id="QEU80217.1"/>
    </source>
</evidence>
<proteinExistence type="predicted"/>
<protein>
    <submittedName>
        <fullName evidence="2">Uncharacterized protein</fullName>
    </submittedName>
</protein>
<dbReference type="Proteomes" id="UP000634660">
    <property type="component" value="Unassembled WGS sequence"/>
</dbReference>
<dbReference type="RefSeq" id="WP_150519229.1">
    <property type="nucleotide sequence ID" value="NZ_BMVX01000002.1"/>
</dbReference>
<sequence>MTSTQAEIDRSHLGTLSVLAWIGDPADGHDIPYLLAYTLGDGPQGREAGEAAARGLLEEIGLPIGDVVMDGTRNPRTFAVQIVLMAGNQVTLTLPGLNATCVAPDEWVAAANESGQAYFLFATRAWPEAVPGRPVTEEVLQAFAGDEEVLTSSAHCVLAVQTLQV</sequence>
<accession>A0A5P2UU12</accession>
<evidence type="ECO:0000313" key="3">
    <source>
        <dbReference type="Proteomes" id="UP000326831"/>
    </source>
</evidence>
<evidence type="ECO:0000313" key="1">
    <source>
        <dbReference type="EMBL" id="GGZ49539.1"/>
    </source>
</evidence>
<dbReference type="Pfam" id="PF19374">
    <property type="entry name" value="DUF5949"/>
    <property type="match status" value="1"/>
</dbReference>
<dbReference type="KEGG" id="ssub:CP968_19605"/>
<dbReference type="EMBL" id="CP023701">
    <property type="protein sequence ID" value="QEU80217.1"/>
    <property type="molecule type" value="Genomic_DNA"/>
</dbReference>
<name>A0A5P2UU12_9ACTN</name>
<dbReference type="Proteomes" id="UP000326831">
    <property type="component" value="Chromosome"/>
</dbReference>